<organism evidence="2 3">
    <name type="scientific">Ralstonia solanacearum (strain Po82)</name>
    <dbReference type="NCBI Taxonomy" id="1031711"/>
    <lineage>
        <taxon>Bacteria</taxon>
        <taxon>Pseudomonadati</taxon>
        <taxon>Pseudomonadota</taxon>
        <taxon>Betaproteobacteria</taxon>
        <taxon>Burkholderiales</taxon>
        <taxon>Burkholderiaceae</taxon>
        <taxon>Ralstonia</taxon>
        <taxon>Ralstonia solanacearum species complex</taxon>
    </lineage>
</organism>
<dbReference type="KEGG" id="rsn:RSPO_c00014"/>
<feature type="compositionally biased region" description="Pro residues" evidence="1">
    <location>
        <begin position="22"/>
        <end position="31"/>
    </location>
</feature>
<evidence type="ECO:0000256" key="1">
    <source>
        <dbReference type="SAM" id="MobiDB-lite"/>
    </source>
</evidence>
<proteinExistence type="predicted"/>
<accession>F6G4Q9</accession>
<evidence type="ECO:0000313" key="2">
    <source>
        <dbReference type="EMBL" id="AEG67318.1"/>
    </source>
</evidence>
<protein>
    <submittedName>
        <fullName evidence="2">Uncharacterized protein</fullName>
    </submittedName>
</protein>
<dbReference type="HOGENOM" id="CLU_1625723_0_0_4"/>
<dbReference type="eggNOG" id="ENOG5030X2X">
    <property type="taxonomic scope" value="Bacteria"/>
</dbReference>
<dbReference type="EMBL" id="CP002819">
    <property type="protein sequence ID" value="AEG67318.1"/>
    <property type="molecule type" value="Genomic_DNA"/>
</dbReference>
<sequence>MLYGGPGGETLGSAGFSGVGSPAPPSGPPPSSGDEMASLRQSQRGCHDCKPQRASPRVIPIPATRTPPHFPPHRRLPMTSKRRIYLTGALAGREFLRRTQSDLHVHQQYLPESLRWEMVSATASQPPEFLAGFVDAIGAFVLMTLEGCDINPQTWEVLAAVER</sequence>
<gene>
    <name evidence="2" type="ordered locus">RSPO_c00014</name>
</gene>
<dbReference type="AlphaFoldDB" id="F6G4Q9"/>
<dbReference type="PATRIC" id="fig|1031711.3.peg.15"/>
<reference evidence="2 3" key="1">
    <citation type="journal article" date="2011" name="J. Bacteriol.">
        <title>Complete genome sequence of the plant pathogen Ralstonia solanacearum strain Po82.</title>
        <authorList>
            <person name="Xu J."/>
            <person name="Zheng H.J."/>
            <person name="Liu L."/>
            <person name="Pan Z.C."/>
            <person name="Prior P."/>
            <person name="Tang B."/>
            <person name="Xu J.S."/>
            <person name="Zhang H."/>
            <person name="Tian Q."/>
            <person name="Zhang L.Q."/>
            <person name="Feng J."/>
        </authorList>
    </citation>
    <scope>NUCLEOTIDE SEQUENCE [LARGE SCALE GENOMIC DNA]</scope>
    <source>
        <strain evidence="2 3">Po82</strain>
    </source>
</reference>
<dbReference type="Proteomes" id="UP000007953">
    <property type="component" value="Chromosome"/>
</dbReference>
<evidence type="ECO:0000313" key="3">
    <source>
        <dbReference type="Proteomes" id="UP000007953"/>
    </source>
</evidence>
<name>F6G4Q9_RALS8</name>
<feature type="region of interest" description="Disordered" evidence="1">
    <location>
        <begin position="1"/>
        <end position="76"/>
    </location>
</feature>
<feature type="compositionally biased region" description="Gly residues" evidence="1">
    <location>
        <begin position="1"/>
        <end position="18"/>
    </location>
</feature>